<name>A0A498LAX7_LABRO</name>
<keyword evidence="1" id="KW-1133">Transmembrane helix</keyword>
<dbReference type="EMBL" id="QBIY01013405">
    <property type="protein sequence ID" value="RXN05399.1"/>
    <property type="molecule type" value="Genomic_DNA"/>
</dbReference>
<comment type="caution">
    <text evidence="2">The sequence shown here is derived from an EMBL/GenBank/DDBJ whole genome shotgun (WGS) entry which is preliminary data.</text>
</comment>
<reference evidence="2 3" key="1">
    <citation type="submission" date="2018-03" db="EMBL/GenBank/DDBJ databases">
        <title>Draft genome sequence of Rohu Carp (Labeo rohita).</title>
        <authorList>
            <person name="Das P."/>
            <person name="Kushwaha B."/>
            <person name="Joshi C.G."/>
            <person name="Kumar D."/>
            <person name="Nagpure N.S."/>
            <person name="Sahoo L."/>
            <person name="Das S.P."/>
            <person name="Bit A."/>
            <person name="Patnaik S."/>
            <person name="Meher P.K."/>
            <person name="Jayasankar P."/>
            <person name="Koringa P.G."/>
            <person name="Patel N.V."/>
            <person name="Hinsu A.T."/>
            <person name="Kumar R."/>
            <person name="Pandey M."/>
            <person name="Agarwal S."/>
            <person name="Srivastava S."/>
            <person name="Singh M."/>
            <person name="Iquebal M.A."/>
            <person name="Jaiswal S."/>
            <person name="Angadi U.B."/>
            <person name="Kumar N."/>
            <person name="Raza M."/>
            <person name="Shah T.M."/>
            <person name="Rai A."/>
            <person name="Jena J.K."/>
        </authorList>
    </citation>
    <scope>NUCLEOTIDE SEQUENCE [LARGE SCALE GENOMIC DNA]</scope>
    <source>
        <strain evidence="2">DASCIFA01</strain>
        <tissue evidence="2">Testis</tissue>
    </source>
</reference>
<sequence>MSYYVTDPSSSATWIAWDSGSILPRPCFLPANRYQQLAASFKFGAPRPLKTFQKMLGLMAPASLVLQLGLLCVWPLQYWLKPIVPFHAWRHGCLCVKVDQACIAALAPWKDLQRMERGMPLEMVCRKKLVSADASNSGWGALCDN</sequence>
<keyword evidence="1" id="KW-0812">Transmembrane</keyword>
<proteinExistence type="predicted"/>
<keyword evidence="2" id="KW-0675">Receptor</keyword>
<dbReference type="Proteomes" id="UP000290572">
    <property type="component" value="Unassembled WGS sequence"/>
</dbReference>
<accession>A0A498LAX7</accession>
<keyword evidence="1" id="KW-0472">Membrane</keyword>
<evidence type="ECO:0000313" key="2">
    <source>
        <dbReference type="EMBL" id="RXN05399.1"/>
    </source>
</evidence>
<organism evidence="2 3">
    <name type="scientific">Labeo rohita</name>
    <name type="common">Indian major carp</name>
    <name type="synonym">Cyprinus rohita</name>
    <dbReference type="NCBI Taxonomy" id="84645"/>
    <lineage>
        <taxon>Eukaryota</taxon>
        <taxon>Metazoa</taxon>
        <taxon>Chordata</taxon>
        <taxon>Craniata</taxon>
        <taxon>Vertebrata</taxon>
        <taxon>Euteleostomi</taxon>
        <taxon>Actinopterygii</taxon>
        <taxon>Neopterygii</taxon>
        <taxon>Teleostei</taxon>
        <taxon>Ostariophysi</taxon>
        <taxon>Cypriniformes</taxon>
        <taxon>Cyprinidae</taxon>
        <taxon>Labeoninae</taxon>
        <taxon>Labeonini</taxon>
        <taxon>Labeo</taxon>
    </lineage>
</organism>
<protein>
    <submittedName>
        <fullName evidence="2">Glutamate receptor delta-1-like protein</fullName>
    </submittedName>
</protein>
<gene>
    <name evidence="2" type="ORF">ROHU_033415</name>
</gene>
<keyword evidence="3" id="KW-1185">Reference proteome</keyword>
<evidence type="ECO:0000313" key="3">
    <source>
        <dbReference type="Proteomes" id="UP000290572"/>
    </source>
</evidence>
<feature type="transmembrane region" description="Helical" evidence="1">
    <location>
        <begin position="56"/>
        <end position="76"/>
    </location>
</feature>
<evidence type="ECO:0000256" key="1">
    <source>
        <dbReference type="SAM" id="Phobius"/>
    </source>
</evidence>
<dbReference type="AlphaFoldDB" id="A0A498LAX7"/>